<feature type="domain" description="N-acetyltransferase" evidence="1">
    <location>
        <begin position="1"/>
        <end position="149"/>
    </location>
</feature>
<dbReference type="EMBL" id="JAUKVY010000025">
    <property type="protein sequence ID" value="MDO1536151.1"/>
    <property type="molecule type" value="Genomic_DNA"/>
</dbReference>
<dbReference type="CDD" id="cd04301">
    <property type="entry name" value="NAT_SF"/>
    <property type="match status" value="1"/>
</dbReference>
<keyword evidence="3" id="KW-1185">Reference proteome</keyword>
<dbReference type="PANTHER" id="PTHR13355">
    <property type="entry name" value="GLUCOSAMINE 6-PHOSPHATE N-ACETYLTRANSFERASE"/>
    <property type="match status" value="1"/>
</dbReference>
<dbReference type="InterPro" id="IPR039143">
    <property type="entry name" value="GNPNAT1-like"/>
</dbReference>
<keyword evidence="2" id="KW-0012">Acyltransferase</keyword>
<dbReference type="Pfam" id="PF00583">
    <property type="entry name" value="Acetyltransf_1"/>
    <property type="match status" value="1"/>
</dbReference>
<dbReference type="SUPFAM" id="SSF55729">
    <property type="entry name" value="Acyl-CoA N-acyltransferases (Nat)"/>
    <property type="match status" value="1"/>
</dbReference>
<dbReference type="EC" id="2.3.1.-" evidence="2"/>
<dbReference type="InterPro" id="IPR016181">
    <property type="entry name" value="Acyl_CoA_acyltransferase"/>
</dbReference>
<evidence type="ECO:0000313" key="2">
    <source>
        <dbReference type="EMBL" id="MDO1536151.1"/>
    </source>
</evidence>
<accession>A0ABT8SF95</accession>
<dbReference type="Gene3D" id="3.40.630.30">
    <property type="match status" value="1"/>
</dbReference>
<dbReference type="InterPro" id="IPR000182">
    <property type="entry name" value="GNAT_dom"/>
</dbReference>
<protein>
    <submittedName>
        <fullName evidence="2">GNAT family N-acetyltransferase</fullName>
        <ecNumber evidence="2">2.3.1.-</ecNumber>
    </submittedName>
</protein>
<evidence type="ECO:0000313" key="3">
    <source>
        <dbReference type="Proteomes" id="UP001169027"/>
    </source>
</evidence>
<evidence type="ECO:0000259" key="1">
    <source>
        <dbReference type="PROSITE" id="PS51186"/>
    </source>
</evidence>
<keyword evidence="2" id="KW-0808">Transferase</keyword>
<organism evidence="2 3">
    <name type="scientific">Variovorax ginsengisoli</name>
    <dbReference type="NCBI Taxonomy" id="363844"/>
    <lineage>
        <taxon>Bacteria</taxon>
        <taxon>Pseudomonadati</taxon>
        <taxon>Pseudomonadota</taxon>
        <taxon>Betaproteobacteria</taxon>
        <taxon>Burkholderiales</taxon>
        <taxon>Comamonadaceae</taxon>
        <taxon>Variovorax</taxon>
    </lineage>
</organism>
<gene>
    <name evidence="2" type="ORF">Q2T77_28075</name>
</gene>
<sequence length="149" mass="16776">MQIRELAHSDLSALLHLYKHLHDADEPLPEPTRIEAVWHEIQANWGIRYFGAFVESRLVSSCTLAVIPNLTRGGRPYGVIENVVTLAEHRACGFGRAVLAEALSAAWSRGCYKVMLMTGRKDEATFQFYESAGFDRQARQAFIAKPSWL</sequence>
<dbReference type="Proteomes" id="UP001169027">
    <property type="component" value="Unassembled WGS sequence"/>
</dbReference>
<dbReference type="RefSeq" id="WP_301814107.1">
    <property type="nucleotide sequence ID" value="NZ_JAUJZH010000025.1"/>
</dbReference>
<reference evidence="2" key="1">
    <citation type="submission" date="2023-06" db="EMBL/GenBank/DDBJ databases">
        <authorList>
            <person name="Jiang Y."/>
            <person name="Liu Q."/>
        </authorList>
    </citation>
    <scope>NUCLEOTIDE SEQUENCE</scope>
    <source>
        <strain evidence="2">CGMCC 1.12090</strain>
    </source>
</reference>
<comment type="caution">
    <text evidence="2">The sequence shown here is derived from an EMBL/GenBank/DDBJ whole genome shotgun (WGS) entry which is preliminary data.</text>
</comment>
<dbReference type="PROSITE" id="PS51186">
    <property type="entry name" value="GNAT"/>
    <property type="match status" value="1"/>
</dbReference>
<proteinExistence type="predicted"/>
<dbReference type="GO" id="GO:0016746">
    <property type="term" value="F:acyltransferase activity"/>
    <property type="evidence" value="ECO:0007669"/>
    <property type="project" value="UniProtKB-KW"/>
</dbReference>
<name>A0ABT8SF95_9BURK</name>
<dbReference type="PANTHER" id="PTHR13355:SF15">
    <property type="entry name" value="GCN5-RELATED N-ACETYLTRANSFERASE 3, CHLOROPLASTIC"/>
    <property type="match status" value="1"/>
</dbReference>